<evidence type="ECO:0000256" key="1">
    <source>
        <dbReference type="SAM" id="MobiDB-lite"/>
    </source>
</evidence>
<keyword evidence="3" id="KW-0328">Glycosyltransferase</keyword>
<dbReference type="EMBL" id="CP040818">
    <property type="protein sequence ID" value="QDL91266.1"/>
    <property type="molecule type" value="Genomic_DNA"/>
</dbReference>
<dbReference type="Pfam" id="PF00156">
    <property type="entry name" value="Pribosyltran"/>
    <property type="match status" value="1"/>
</dbReference>
<protein>
    <submittedName>
        <fullName evidence="3">Phosphoribosyltransferase</fullName>
    </submittedName>
</protein>
<keyword evidence="3" id="KW-0808">Transferase</keyword>
<keyword evidence="4" id="KW-1185">Reference proteome</keyword>
<gene>
    <name evidence="3" type="ORF">FDP22_05400</name>
</gene>
<dbReference type="OrthoDB" id="7060065at2"/>
<evidence type="ECO:0000313" key="3">
    <source>
        <dbReference type="EMBL" id="QDL91266.1"/>
    </source>
</evidence>
<feature type="domain" description="Phosphoribosyltransferase" evidence="2">
    <location>
        <begin position="130"/>
        <end position="247"/>
    </location>
</feature>
<dbReference type="PANTHER" id="PTHR43218:SF1">
    <property type="entry name" value="PHOSPHORIBOSYLTRANSFERASE"/>
    <property type="match status" value="1"/>
</dbReference>
<evidence type="ECO:0000259" key="2">
    <source>
        <dbReference type="Pfam" id="PF00156"/>
    </source>
</evidence>
<dbReference type="Proteomes" id="UP000305888">
    <property type="component" value="Chromosome"/>
</dbReference>
<dbReference type="KEGG" id="ppru:FDP22_05400"/>
<dbReference type="PANTHER" id="PTHR43218">
    <property type="entry name" value="PHOSPHORIBOSYLTRANSFERASE-RELATED"/>
    <property type="match status" value="1"/>
</dbReference>
<feature type="region of interest" description="Disordered" evidence="1">
    <location>
        <begin position="1"/>
        <end position="46"/>
    </location>
</feature>
<organism evidence="3 4">
    <name type="scientific">Paroceanicella profunda</name>
    <dbReference type="NCBI Taxonomy" id="2579971"/>
    <lineage>
        <taxon>Bacteria</taxon>
        <taxon>Pseudomonadati</taxon>
        <taxon>Pseudomonadota</taxon>
        <taxon>Alphaproteobacteria</taxon>
        <taxon>Rhodobacterales</taxon>
        <taxon>Paracoccaceae</taxon>
        <taxon>Paroceanicella</taxon>
    </lineage>
</organism>
<dbReference type="InterPro" id="IPR000836">
    <property type="entry name" value="PRTase_dom"/>
</dbReference>
<reference evidence="3 4" key="1">
    <citation type="submission" date="2019-06" db="EMBL/GenBank/DDBJ databases">
        <title>Genome sequence of Rhodobacteraceae bacterium D4M1.</title>
        <authorList>
            <person name="Cao J."/>
        </authorList>
    </citation>
    <scope>NUCLEOTIDE SEQUENCE [LARGE SCALE GENOMIC DNA]</scope>
    <source>
        <strain evidence="3 4">D4M1</strain>
    </source>
</reference>
<dbReference type="SUPFAM" id="SSF53271">
    <property type="entry name" value="PRTase-like"/>
    <property type="match status" value="1"/>
</dbReference>
<dbReference type="NCBIfam" id="NF004689">
    <property type="entry name" value="PRK06031.1"/>
    <property type="match status" value="1"/>
</dbReference>
<dbReference type="GO" id="GO:0016757">
    <property type="term" value="F:glycosyltransferase activity"/>
    <property type="evidence" value="ECO:0007669"/>
    <property type="project" value="UniProtKB-KW"/>
</dbReference>
<dbReference type="AlphaFoldDB" id="A0A5B8FRB7"/>
<evidence type="ECO:0000313" key="4">
    <source>
        <dbReference type="Proteomes" id="UP000305888"/>
    </source>
</evidence>
<dbReference type="Gene3D" id="3.40.50.2020">
    <property type="match status" value="1"/>
</dbReference>
<dbReference type="InterPro" id="IPR029057">
    <property type="entry name" value="PRTase-like"/>
</dbReference>
<accession>A0A5B8FRB7</accession>
<name>A0A5B8FRB7_9RHOB</name>
<proteinExistence type="predicted"/>
<sequence length="271" mass="29339">MPAALRGPQAPSARRASPRRAPRPLTGTPPPGLVQGPDPARRPPVTEFAPHEFWQHIYAPGHFDTSGDHDGLFPAELPDGHQLALPIRELPGGEGLGVASLIVTQASFAVEEELIAAMAGHASAMGAERIVGVPTLGLPLAHGVARALGHRRYVALGTSRKFWYEERYSEPMSSITSPEQQKRLYVDPRMLPLLAGRRVVVVDDVVSSGRSLAATLRVLARAGCIPVGVTVAMIQTRRWEETVHADWAGPVRAAFETPLLRRTPEGRWRPA</sequence>